<evidence type="ECO:0000256" key="8">
    <source>
        <dbReference type="SAM" id="Phobius"/>
    </source>
</evidence>
<evidence type="ECO:0008006" key="13">
    <source>
        <dbReference type="Google" id="ProtNLM"/>
    </source>
</evidence>
<dbReference type="PROSITE" id="PS00018">
    <property type="entry name" value="EF_HAND_1"/>
    <property type="match status" value="1"/>
</dbReference>
<evidence type="ECO:0000259" key="10">
    <source>
        <dbReference type="Pfam" id="PF13860"/>
    </source>
</evidence>
<sequence>MRRRAVDPDPVFHNAGVGPASRGKGEWCAVSHRFVIRSQYIHARDSASCVPLLILVASTLLVSLLSLPLAAGAAPSAGPGDHVPGRLIVKFAGGSIPSESSEADDRLSPPFATGIARLDQLNRTYGVSTLSRLFPGSLPPEDQSQVDLSRIYVLQAPMTAPIAEMVREYSRLPEIEYAEPLPLRQAFYVPNDPRLPAQWHLWKIDARGAWDIARGDTTAIIAIIDSGVAYDHLDLAADIWINPGEDLNHNGIVDPEDFNGIDDDSNFFIDDIRGWDFVDIDSSQVWPGEDPGPPDNDPSDFSGHGTHCAGIASAATDNEIGVAGIGWRCRLMVIRAGYLSIGGLGLITHSIAGIYYAAEMGADVISMSYGGTGWSQAEQDAVTYATQNGIVCVAAAGNDNAANPHYPAALDSVVAVAATDTLDLKTDFSNYGSWIDVSSPGVKILSTEANGSYGMMQGTSMACPLVAGLAGLTGALSPSLSPEQVADRIITTADDIDSLNPGYAGLLGAGRINAGRAVDSVIRIHSYEVDDGAGNGDGRIDFDEPISLTITLVNNYQFVAGISATLSSTSPLVTITDGTSDYGFIPYQGVGDNAGDPFEFVVSQSTLPFLRIPFELLISADGWEYTQQIELPVGRGTVLVVDDDDGESQQHWYYYTTALDELGITPEVWSTDENGRVGTELSHYQAAIWYTGDADSQILTPDDQTDIAAYLDAGGNLFLTGQNIAHDLSELGGGPEFLTDYLYAAYLLDDANDGGLVGVADDPIGDSVSLVIVGSGGAGNQDSPDVIEAMPGAYPILLYDEDEPDSLGGLRYEATCKLVYFSFGFEGINDDAPGHTKRHELLARILGWFGLVKISKDDPGSFERAPRLTLGQNYPNPCSRSTTIAYTVPAGDRAAPGSSTGEAVSRVTLKIHNLLGQLVRTAVDQELPPGRYDFTWDGTDTAGRRVASGIYFYTLSVGGESLTKKMVALHAPR</sequence>
<protein>
    <recommendedName>
        <fullName evidence="13">Peptidase S8/S53 domain-containing protein</fullName>
    </recommendedName>
</protein>
<dbReference type="InterPro" id="IPR025965">
    <property type="entry name" value="FlgD/Vpr_Ig-like"/>
</dbReference>
<keyword evidence="3 5" id="KW-0378">Hydrolase</keyword>
<evidence type="ECO:0000313" key="12">
    <source>
        <dbReference type="Proteomes" id="UP000051717"/>
    </source>
</evidence>
<organism evidence="11 12">
    <name type="scientific">candidate division TA06 bacterium SM23_40</name>
    <dbReference type="NCBI Taxonomy" id="1703774"/>
    <lineage>
        <taxon>Bacteria</taxon>
        <taxon>Bacteria division TA06</taxon>
    </lineage>
</organism>
<gene>
    <name evidence="11" type="ORF">AMJ82_01755</name>
</gene>
<keyword evidence="4 5" id="KW-0720">Serine protease</keyword>
<dbReference type="InterPro" id="IPR018247">
    <property type="entry name" value="EF_Hand_1_Ca_BS"/>
</dbReference>
<keyword evidence="8" id="KW-0472">Membrane</keyword>
<dbReference type="PANTHER" id="PTHR43806:SF11">
    <property type="entry name" value="CEREVISIN-RELATED"/>
    <property type="match status" value="1"/>
</dbReference>
<dbReference type="PROSITE" id="PS00138">
    <property type="entry name" value="SUBTILASE_SER"/>
    <property type="match status" value="1"/>
</dbReference>
<name>A0A0S8GDT4_UNCT6</name>
<dbReference type="Proteomes" id="UP000051717">
    <property type="component" value="Unassembled WGS sequence"/>
</dbReference>
<evidence type="ECO:0000259" key="9">
    <source>
        <dbReference type="Pfam" id="PF00082"/>
    </source>
</evidence>
<keyword evidence="2 5" id="KW-0645">Protease</keyword>
<dbReference type="PRINTS" id="PR00723">
    <property type="entry name" value="SUBTILISIN"/>
</dbReference>
<accession>A0A0S8GDT4</accession>
<dbReference type="Gene3D" id="2.60.40.4070">
    <property type="match status" value="1"/>
</dbReference>
<evidence type="ECO:0000256" key="3">
    <source>
        <dbReference type="ARBA" id="ARBA00022801"/>
    </source>
</evidence>
<dbReference type="Pfam" id="PF13860">
    <property type="entry name" value="FlgD_ig"/>
    <property type="match status" value="1"/>
</dbReference>
<keyword evidence="8" id="KW-0812">Transmembrane</keyword>
<evidence type="ECO:0000256" key="1">
    <source>
        <dbReference type="ARBA" id="ARBA00011073"/>
    </source>
</evidence>
<dbReference type="PANTHER" id="PTHR43806">
    <property type="entry name" value="PEPTIDASE S8"/>
    <property type="match status" value="1"/>
</dbReference>
<evidence type="ECO:0000256" key="6">
    <source>
        <dbReference type="RuleBase" id="RU003355"/>
    </source>
</evidence>
<feature type="active site" description="Charge relay system" evidence="5">
    <location>
        <position position="304"/>
    </location>
</feature>
<feature type="region of interest" description="Disordered" evidence="7">
    <location>
        <begin position="1"/>
        <end position="22"/>
    </location>
</feature>
<evidence type="ECO:0000256" key="2">
    <source>
        <dbReference type="ARBA" id="ARBA00022670"/>
    </source>
</evidence>
<dbReference type="InterPro" id="IPR036852">
    <property type="entry name" value="Peptidase_S8/S53_dom_sf"/>
</dbReference>
<evidence type="ECO:0000313" key="11">
    <source>
        <dbReference type="EMBL" id="KPK71167.1"/>
    </source>
</evidence>
<dbReference type="Gene3D" id="3.40.50.200">
    <property type="entry name" value="Peptidase S8/S53 domain"/>
    <property type="match status" value="1"/>
</dbReference>
<feature type="active site" description="Charge relay system" evidence="5">
    <location>
        <position position="225"/>
    </location>
</feature>
<feature type="domain" description="Peptidase S8/S53" evidence="9">
    <location>
        <begin position="219"/>
        <end position="496"/>
    </location>
</feature>
<dbReference type="InterPro" id="IPR026444">
    <property type="entry name" value="Secre_tail"/>
</dbReference>
<feature type="transmembrane region" description="Helical" evidence="8">
    <location>
        <begin position="49"/>
        <end position="71"/>
    </location>
</feature>
<keyword evidence="8" id="KW-1133">Transmembrane helix</keyword>
<feature type="domain" description="FlgD/Vpr Ig-like" evidence="10">
    <location>
        <begin position="901"/>
        <end position="956"/>
    </location>
</feature>
<proteinExistence type="inferred from homology"/>
<comment type="caution">
    <text evidence="11">The sequence shown here is derived from an EMBL/GenBank/DDBJ whole genome shotgun (WGS) entry which is preliminary data.</text>
</comment>
<dbReference type="SUPFAM" id="SSF52743">
    <property type="entry name" value="Subtilisin-like"/>
    <property type="match status" value="1"/>
</dbReference>
<evidence type="ECO:0000256" key="4">
    <source>
        <dbReference type="ARBA" id="ARBA00022825"/>
    </source>
</evidence>
<dbReference type="InterPro" id="IPR000209">
    <property type="entry name" value="Peptidase_S8/S53_dom"/>
</dbReference>
<dbReference type="InterPro" id="IPR023828">
    <property type="entry name" value="Peptidase_S8_Ser-AS"/>
</dbReference>
<dbReference type="NCBIfam" id="TIGR04183">
    <property type="entry name" value="Por_Secre_tail"/>
    <property type="match status" value="1"/>
</dbReference>
<dbReference type="InterPro" id="IPR034204">
    <property type="entry name" value="PfSUB1-like_cat_dom"/>
</dbReference>
<dbReference type="PROSITE" id="PS00136">
    <property type="entry name" value="SUBTILASE_ASP"/>
    <property type="match status" value="1"/>
</dbReference>
<dbReference type="CDD" id="cd07473">
    <property type="entry name" value="Peptidases_S8_Subtilisin_like"/>
    <property type="match status" value="1"/>
</dbReference>
<dbReference type="InterPro" id="IPR050131">
    <property type="entry name" value="Peptidase_S8_subtilisin-like"/>
</dbReference>
<dbReference type="GO" id="GO:0006508">
    <property type="term" value="P:proteolysis"/>
    <property type="evidence" value="ECO:0007669"/>
    <property type="project" value="UniProtKB-KW"/>
</dbReference>
<dbReference type="AlphaFoldDB" id="A0A0S8GDT4"/>
<comment type="similarity">
    <text evidence="1 5 6">Belongs to the peptidase S8 family.</text>
</comment>
<dbReference type="PROSITE" id="PS00137">
    <property type="entry name" value="SUBTILASE_HIS"/>
    <property type="match status" value="1"/>
</dbReference>
<dbReference type="GO" id="GO:0004252">
    <property type="term" value="F:serine-type endopeptidase activity"/>
    <property type="evidence" value="ECO:0007669"/>
    <property type="project" value="UniProtKB-UniRule"/>
</dbReference>
<dbReference type="InterPro" id="IPR022398">
    <property type="entry name" value="Peptidase_S8_His-AS"/>
</dbReference>
<evidence type="ECO:0000256" key="7">
    <source>
        <dbReference type="SAM" id="MobiDB-lite"/>
    </source>
</evidence>
<dbReference type="InterPro" id="IPR015500">
    <property type="entry name" value="Peptidase_S8_subtilisin-rel"/>
</dbReference>
<dbReference type="Pfam" id="PF00082">
    <property type="entry name" value="Peptidase_S8"/>
    <property type="match status" value="1"/>
</dbReference>
<evidence type="ECO:0000256" key="5">
    <source>
        <dbReference type="PROSITE-ProRule" id="PRU01240"/>
    </source>
</evidence>
<reference evidence="11 12" key="1">
    <citation type="journal article" date="2015" name="Microbiome">
        <title>Genomic resolution of linkages in carbon, nitrogen, and sulfur cycling among widespread estuary sediment bacteria.</title>
        <authorList>
            <person name="Baker B.J."/>
            <person name="Lazar C.S."/>
            <person name="Teske A.P."/>
            <person name="Dick G.J."/>
        </authorList>
    </citation>
    <scope>NUCLEOTIDE SEQUENCE [LARGE SCALE GENOMIC DNA]</scope>
    <source>
        <strain evidence="11">SM23_40</strain>
    </source>
</reference>
<dbReference type="EMBL" id="LJUI01000007">
    <property type="protein sequence ID" value="KPK71167.1"/>
    <property type="molecule type" value="Genomic_DNA"/>
</dbReference>
<dbReference type="InterPro" id="IPR023827">
    <property type="entry name" value="Peptidase_S8_Asp-AS"/>
</dbReference>
<dbReference type="PROSITE" id="PS51892">
    <property type="entry name" value="SUBTILASE"/>
    <property type="match status" value="1"/>
</dbReference>
<feature type="active site" description="Charge relay system" evidence="5">
    <location>
        <position position="460"/>
    </location>
</feature>
<feature type="region of interest" description="Disordered" evidence="7">
    <location>
        <begin position="283"/>
        <end position="303"/>
    </location>
</feature>